<proteinExistence type="predicted"/>
<evidence type="ECO:0000313" key="2">
    <source>
        <dbReference type="EMBL" id="TGB01976.1"/>
    </source>
</evidence>
<reference evidence="2 3" key="1">
    <citation type="journal article" date="2003" name="Int. J. Syst. Evol. Microbiol.">
        <title>Halobacillus salinus sp. nov., isolated from a salt lake on the coast of the East Sea in Korea.</title>
        <authorList>
            <person name="Yoon J.H."/>
            <person name="Kang K.H."/>
            <person name="Park Y.H."/>
        </authorList>
    </citation>
    <scope>NUCLEOTIDE SEQUENCE [LARGE SCALE GENOMIC DNA]</scope>
    <source>
        <strain evidence="2 3">HSL-3</strain>
    </source>
</reference>
<evidence type="ECO:0000256" key="1">
    <source>
        <dbReference type="SAM" id="Phobius"/>
    </source>
</evidence>
<dbReference type="AlphaFoldDB" id="A0A4Z0GW34"/>
<accession>A0A4Z0GW34</accession>
<dbReference type="STRING" id="192814.GCA_900166575_03829"/>
<evidence type="ECO:0000313" key="3">
    <source>
        <dbReference type="Proteomes" id="UP000297982"/>
    </source>
</evidence>
<feature type="transmembrane region" description="Helical" evidence="1">
    <location>
        <begin position="48"/>
        <end position="68"/>
    </location>
</feature>
<name>A0A4Z0GW34_9BACI</name>
<dbReference type="EMBL" id="SRJC01000004">
    <property type="protein sequence ID" value="TGB01976.1"/>
    <property type="molecule type" value="Genomic_DNA"/>
</dbReference>
<dbReference type="Proteomes" id="UP000297982">
    <property type="component" value="Unassembled WGS sequence"/>
</dbReference>
<keyword evidence="1" id="KW-0812">Transmembrane</keyword>
<gene>
    <name evidence="2" type="ORF">E4663_15205</name>
</gene>
<evidence type="ECO:0008006" key="4">
    <source>
        <dbReference type="Google" id="ProtNLM"/>
    </source>
</evidence>
<keyword evidence="1" id="KW-1133">Transmembrane helix</keyword>
<feature type="transmembrane region" description="Helical" evidence="1">
    <location>
        <begin position="7"/>
        <end position="28"/>
    </location>
</feature>
<keyword evidence="1" id="KW-0472">Membrane</keyword>
<organism evidence="2 3">
    <name type="scientific">Halobacillus salinus</name>
    <dbReference type="NCBI Taxonomy" id="192814"/>
    <lineage>
        <taxon>Bacteria</taxon>
        <taxon>Bacillati</taxon>
        <taxon>Bacillota</taxon>
        <taxon>Bacilli</taxon>
        <taxon>Bacillales</taxon>
        <taxon>Bacillaceae</taxon>
        <taxon>Halobacillus</taxon>
    </lineage>
</organism>
<keyword evidence="3" id="KW-1185">Reference proteome</keyword>
<sequence length="108" mass="12532">MKSFPLFLLMFTVIVSWAIGFYFISIINTPTIIIPLVNDYLWMNEYKGFLGLPILFSLTTVPAVLYFFRKRDRLKKTWYTAFSASQLIWIATIAAQLKIIAFNLGICH</sequence>
<protein>
    <recommendedName>
        <fullName evidence="4">DUF1648 domain-containing protein</fullName>
    </recommendedName>
</protein>
<dbReference type="RefSeq" id="WP_206663496.1">
    <property type="nucleotide sequence ID" value="NZ_SRJC01000004.1"/>
</dbReference>
<comment type="caution">
    <text evidence="2">The sequence shown here is derived from an EMBL/GenBank/DDBJ whole genome shotgun (WGS) entry which is preliminary data.</text>
</comment>